<dbReference type="EMBL" id="JANHNZ010000010">
    <property type="protein sequence ID" value="MCQ9210654.1"/>
    <property type="molecule type" value="Genomic_DNA"/>
</dbReference>
<gene>
    <name evidence="4" type="ORF">NPA36_08840</name>
</gene>
<dbReference type="Gene3D" id="3.30.230.10">
    <property type="match status" value="1"/>
</dbReference>
<protein>
    <recommendedName>
        <fullName evidence="1">endopeptidase La</fullName>
        <ecNumber evidence="1">3.4.21.53</ecNumber>
    </recommendedName>
</protein>
<dbReference type="Proteomes" id="UP001059480">
    <property type="component" value="Unassembled WGS sequence"/>
</dbReference>
<dbReference type="InterPro" id="IPR001478">
    <property type="entry name" value="PDZ"/>
</dbReference>
<dbReference type="InterPro" id="IPR027065">
    <property type="entry name" value="Lon_Prtase"/>
</dbReference>
<evidence type="ECO:0000313" key="5">
    <source>
        <dbReference type="Proteomes" id="UP001059480"/>
    </source>
</evidence>
<comment type="catalytic activity">
    <reaction evidence="1">
        <text>Hydrolysis of proteins in presence of ATP.</text>
        <dbReference type="EC" id="3.4.21.53"/>
    </reaction>
</comment>
<dbReference type="SUPFAM" id="SSF50156">
    <property type="entry name" value="PDZ domain-like"/>
    <property type="match status" value="1"/>
</dbReference>
<comment type="caution">
    <text evidence="4">The sequence shown here is derived from an EMBL/GenBank/DDBJ whole genome shotgun (WGS) entry which is preliminary data.</text>
</comment>
<dbReference type="PROSITE" id="PS51786">
    <property type="entry name" value="LON_PROTEOLYTIC"/>
    <property type="match status" value="1"/>
</dbReference>
<dbReference type="InterPro" id="IPR014721">
    <property type="entry name" value="Ribsml_uS5_D2-typ_fold_subgr"/>
</dbReference>
<dbReference type="InterPro" id="IPR036034">
    <property type="entry name" value="PDZ_sf"/>
</dbReference>
<sequence length="356" mass="39084">MRRQDERSQKIPLKKWLFGLLALAVIVFLPIPYILEVPGSPMNAADFMTVEQATTDGNQQKGQFLVTTVGIQQATLFTSLFSILPHHTLVTEKEFYGDQSNNQEYNLLQTYYMESAKNNSLKVAFDYAKKKADLMFKGIYIMSFIEGSNFSSQLQIGDLVTAIDQQEFDSSADFIAYVQGLSVGQEVSVTYERDGQSHQATAATMENPSNQKAALGIQLVDHTVITTDPKVNFDDRGVGGPSAGLIFTLEAYDQLSGGNLARGHVIAGTGTMSLDGTVGRIGGIDMKVVAADKAGIKIFFAPDDEINEELLEYNPQIKSNYQEALETAKEIGSTMQIVPVKTFQDALDFLATLKDQ</sequence>
<keyword evidence="1" id="KW-0645">Protease</keyword>
<dbReference type="PANTHER" id="PTHR10046">
    <property type="entry name" value="ATP DEPENDENT LON PROTEASE FAMILY MEMBER"/>
    <property type="match status" value="1"/>
</dbReference>
<dbReference type="EC" id="3.4.21.53" evidence="1"/>
<accession>A0ABT1WQ42</accession>
<dbReference type="Pfam" id="PF05362">
    <property type="entry name" value="Lon_C"/>
    <property type="match status" value="1"/>
</dbReference>
<keyword evidence="2" id="KW-0812">Transmembrane</keyword>
<organism evidence="4 5">
    <name type="scientific">Granulicatella seriolae</name>
    <dbReference type="NCBI Taxonomy" id="2967226"/>
    <lineage>
        <taxon>Bacteria</taxon>
        <taxon>Bacillati</taxon>
        <taxon>Bacillota</taxon>
        <taxon>Bacilli</taxon>
        <taxon>Lactobacillales</taxon>
        <taxon>Carnobacteriaceae</taxon>
        <taxon>Granulicatella</taxon>
    </lineage>
</organism>
<proteinExistence type="inferred from homology"/>
<name>A0ABT1WQ42_9LACT</name>
<keyword evidence="2" id="KW-1133">Transmembrane helix</keyword>
<keyword evidence="5" id="KW-1185">Reference proteome</keyword>
<keyword evidence="1" id="KW-0378">Hydrolase</keyword>
<dbReference type="RefSeq" id="WP_256945766.1">
    <property type="nucleotide sequence ID" value="NZ_JANHNZ010000010.1"/>
</dbReference>
<dbReference type="NCBIfam" id="NF041438">
    <property type="entry name" value="SepM_fam_S16"/>
    <property type="match status" value="1"/>
</dbReference>
<comment type="similarity">
    <text evidence="1">Belongs to the peptidase S16 family.</text>
</comment>
<feature type="active site" evidence="1">
    <location>
        <position position="242"/>
    </location>
</feature>
<feature type="active site" evidence="1">
    <location>
        <position position="287"/>
    </location>
</feature>
<evidence type="ECO:0000313" key="4">
    <source>
        <dbReference type="EMBL" id="MCQ9210654.1"/>
    </source>
</evidence>
<keyword evidence="1" id="KW-0720">Serine protease</keyword>
<dbReference type="SUPFAM" id="SSF54211">
    <property type="entry name" value="Ribosomal protein S5 domain 2-like"/>
    <property type="match status" value="1"/>
</dbReference>
<evidence type="ECO:0000259" key="3">
    <source>
        <dbReference type="PROSITE" id="PS51786"/>
    </source>
</evidence>
<reference evidence="4" key="1">
    <citation type="submission" date="2022-07" db="EMBL/GenBank/DDBJ databases">
        <authorList>
            <person name="Jung M.-Y."/>
            <person name="Lee M."/>
        </authorList>
    </citation>
    <scope>NUCLEOTIDE SEQUENCE</scope>
    <source>
        <strain evidence="4">S8</strain>
    </source>
</reference>
<dbReference type="InterPro" id="IPR008269">
    <property type="entry name" value="Lon_proteolytic"/>
</dbReference>
<keyword evidence="2" id="KW-0472">Membrane</keyword>
<dbReference type="InterPro" id="IPR020568">
    <property type="entry name" value="Ribosomal_Su5_D2-typ_SF"/>
</dbReference>
<dbReference type="Pfam" id="PF13180">
    <property type="entry name" value="PDZ_2"/>
    <property type="match status" value="1"/>
</dbReference>
<evidence type="ECO:0000256" key="1">
    <source>
        <dbReference type="PROSITE-ProRule" id="PRU01122"/>
    </source>
</evidence>
<feature type="transmembrane region" description="Helical" evidence="2">
    <location>
        <begin position="16"/>
        <end position="35"/>
    </location>
</feature>
<feature type="domain" description="Lon proteolytic" evidence="3">
    <location>
        <begin position="238"/>
        <end position="353"/>
    </location>
</feature>
<evidence type="ECO:0000256" key="2">
    <source>
        <dbReference type="SAM" id="Phobius"/>
    </source>
</evidence>
<reference evidence="4" key="3">
    <citation type="journal article" date="2023" name="Microbiol. Resour. Announc.">
        <title>Draft Genome Sequence of Granulicatella sp. Strain S8, Isolated from a Marine Fish, Seriola quinqueradiata.</title>
        <authorList>
            <person name="Lee M."/>
            <person name="Farooq A."/>
            <person name="Jeong J.B."/>
            <person name="Jung M.Y."/>
        </authorList>
    </citation>
    <scope>NUCLEOTIDE SEQUENCE</scope>
    <source>
        <strain evidence="4">S8</strain>
    </source>
</reference>
<reference evidence="4" key="2">
    <citation type="journal article" date="2023" name="Curr. Microbiol.">
        <title>Granulicatella seriolae sp. nov., a Novel Facultative Anaerobe Isolated from Yellowtail Marine Fish.</title>
        <authorList>
            <person name="Lee M."/>
            <person name="Choi Y.J."/>
            <person name="Farooq A."/>
            <person name="Jeong J.B."/>
            <person name="Jung M.Y."/>
        </authorList>
    </citation>
    <scope>NUCLEOTIDE SEQUENCE</scope>
    <source>
        <strain evidence="4">S8</strain>
    </source>
</reference>